<dbReference type="InterPro" id="IPR041033">
    <property type="entry name" value="SpaA_PFL_dom_1"/>
</dbReference>
<evidence type="ECO:0000313" key="9">
    <source>
        <dbReference type="Proteomes" id="UP000260025"/>
    </source>
</evidence>
<reference evidence="8 9" key="1">
    <citation type="submission" date="2018-08" db="EMBL/GenBank/DDBJ databases">
        <title>A genome reference for cultivated species of the human gut microbiota.</title>
        <authorList>
            <person name="Zou Y."/>
            <person name="Xue W."/>
            <person name="Luo G."/>
        </authorList>
    </citation>
    <scope>NUCLEOTIDE SEQUENCE [LARGE SCALE GENOMIC DNA]</scope>
    <source>
        <strain evidence="8 9">OF01-2LB</strain>
    </source>
</reference>
<dbReference type="PANTHER" id="PTHR36108:SF13">
    <property type="entry name" value="COLOSSIN-B-RELATED"/>
    <property type="match status" value="1"/>
</dbReference>
<evidence type="ECO:0000259" key="6">
    <source>
        <dbReference type="Pfam" id="PF16555"/>
    </source>
</evidence>
<evidence type="ECO:0000256" key="1">
    <source>
        <dbReference type="ARBA" id="ARBA00007257"/>
    </source>
</evidence>
<evidence type="ECO:0000313" key="8">
    <source>
        <dbReference type="EMBL" id="RGC07009.1"/>
    </source>
</evidence>
<dbReference type="Pfam" id="PF17802">
    <property type="entry name" value="SpaA"/>
    <property type="match status" value="1"/>
</dbReference>
<dbReference type="RefSeq" id="WP_117445099.1">
    <property type="nucleotide sequence ID" value="NZ_QVEV01000103.1"/>
</dbReference>
<dbReference type="Pfam" id="PF16555">
    <property type="entry name" value="GramPos_pilinD1"/>
    <property type="match status" value="1"/>
</dbReference>
<keyword evidence="3 5" id="KW-0732">Signal</keyword>
<keyword evidence="2" id="KW-0964">Secreted</keyword>
<name>A0A3E2VA57_CLOIN</name>
<evidence type="ECO:0000259" key="7">
    <source>
        <dbReference type="Pfam" id="PF17802"/>
    </source>
</evidence>
<feature type="transmembrane region" description="Helical" evidence="4">
    <location>
        <begin position="288"/>
        <end position="307"/>
    </location>
</feature>
<keyword evidence="4" id="KW-0812">Transmembrane</keyword>
<organism evidence="8 9">
    <name type="scientific">Clostridium innocuum</name>
    <dbReference type="NCBI Taxonomy" id="1522"/>
    <lineage>
        <taxon>Bacteria</taxon>
        <taxon>Bacillati</taxon>
        <taxon>Bacillota</taxon>
        <taxon>Clostridia</taxon>
        <taxon>Eubacteriales</taxon>
        <taxon>Clostridiaceae</taxon>
        <taxon>Clostridium</taxon>
    </lineage>
</organism>
<dbReference type="InterPro" id="IPR032364">
    <property type="entry name" value="GramPos_pilinD1_N"/>
</dbReference>
<feature type="domain" description="Gram-positive pilin subunit D1 N-terminal" evidence="6">
    <location>
        <begin position="75"/>
        <end position="172"/>
    </location>
</feature>
<evidence type="ECO:0000256" key="2">
    <source>
        <dbReference type="ARBA" id="ARBA00022525"/>
    </source>
</evidence>
<comment type="similarity">
    <text evidence="1">Belongs to the serine-aspartate repeat-containing protein (SDr) family.</text>
</comment>
<keyword evidence="4" id="KW-1133">Transmembrane helix</keyword>
<dbReference type="EMBL" id="QVEV01000103">
    <property type="protein sequence ID" value="RGC07009.1"/>
    <property type="molecule type" value="Genomic_DNA"/>
</dbReference>
<dbReference type="SUPFAM" id="SSF117074">
    <property type="entry name" value="Hypothetical protein PA1324"/>
    <property type="match status" value="1"/>
</dbReference>
<evidence type="ECO:0000256" key="5">
    <source>
        <dbReference type="SAM" id="SignalP"/>
    </source>
</evidence>
<evidence type="ECO:0000256" key="4">
    <source>
        <dbReference type="SAM" id="Phobius"/>
    </source>
</evidence>
<dbReference type="Proteomes" id="UP000260025">
    <property type="component" value="Unassembled WGS sequence"/>
</dbReference>
<evidence type="ECO:0000256" key="3">
    <source>
        <dbReference type="ARBA" id="ARBA00022729"/>
    </source>
</evidence>
<feature type="chain" id="PRO_5017540962" evidence="5">
    <location>
        <begin position="27"/>
        <end position="317"/>
    </location>
</feature>
<comment type="caution">
    <text evidence="8">The sequence shown here is derived from an EMBL/GenBank/DDBJ whole genome shotgun (WGS) entry which is preliminary data.</text>
</comment>
<proteinExistence type="inferred from homology"/>
<feature type="domain" description="SpaA-like prealbumin fold" evidence="7">
    <location>
        <begin position="179"/>
        <end position="256"/>
    </location>
</feature>
<sequence length="317" mass="35023">MKKRNKIVCIMTLSLLSLCCIRPISAQEALPQPMDLSTQEKGSIHVELEETQDKLSREGVGLSLAYVATIKEGSYQLTEDYSSANVELNAIETAEGLQEAADTLQPLVKDAIQTKQTNAQGIVDFTDLEVGVYLLYVSDQAGYETIQPTLISVPMWDETAKQMNYHIEVFPKHAPLPALHVRKVDHYDHKSILKEAAFTLYSDAGCTEVIKTEKTDPKDGVASFDGLLYQTVYVKETKAPAGYQLSDEVVKVTVDDAWVKGDDHLRTIVYADRPLPGGVVSTGDHTNIWLLSIIAGITGSALIFMAYKRRKANEAEQ</sequence>
<feature type="signal peptide" evidence="5">
    <location>
        <begin position="1"/>
        <end position="26"/>
    </location>
</feature>
<dbReference type="AlphaFoldDB" id="A0A3E2VA57"/>
<dbReference type="PANTHER" id="PTHR36108">
    <property type="entry name" value="COLOSSIN-B-RELATED"/>
    <property type="match status" value="1"/>
</dbReference>
<dbReference type="Gene3D" id="2.60.40.10">
    <property type="entry name" value="Immunoglobulins"/>
    <property type="match status" value="2"/>
</dbReference>
<dbReference type="OrthoDB" id="1647687at2"/>
<gene>
    <name evidence="8" type="ORF">DXA38_22670</name>
</gene>
<dbReference type="NCBIfam" id="TIGR01167">
    <property type="entry name" value="LPXTG_anchor"/>
    <property type="match status" value="1"/>
</dbReference>
<accession>A0A3E2VA57</accession>
<keyword evidence="4" id="KW-0472">Membrane</keyword>
<protein>
    <submittedName>
        <fullName evidence="8">LPXTG cell wall anchor domain-containing protein</fullName>
    </submittedName>
</protein>
<dbReference type="InterPro" id="IPR013783">
    <property type="entry name" value="Ig-like_fold"/>
</dbReference>